<keyword evidence="1" id="KW-1133">Transmembrane helix</keyword>
<evidence type="ECO:0000313" key="3">
    <source>
        <dbReference type="Proteomes" id="UP000006729"/>
    </source>
</evidence>
<evidence type="ECO:0000313" key="2">
    <source>
        <dbReference type="EMBL" id="PNS99229.1"/>
    </source>
</evidence>
<evidence type="ECO:0008006" key="4">
    <source>
        <dbReference type="Google" id="ProtNLM"/>
    </source>
</evidence>
<dbReference type="InParanoid" id="A0A2K1XEN2"/>
<dbReference type="InterPro" id="IPR001905">
    <property type="entry name" value="Ammonium_transpt"/>
</dbReference>
<dbReference type="PANTHER" id="PTHR43029">
    <property type="entry name" value="AMMONIUM TRANSPORTER MEP2"/>
    <property type="match status" value="1"/>
</dbReference>
<dbReference type="PANTHER" id="PTHR43029:SF17">
    <property type="entry name" value="TRANSPORTER 2, PUTATIVE-RELATED"/>
    <property type="match status" value="1"/>
</dbReference>
<reference evidence="2 3" key="1">
    <citation type="journal article" date="2006" name="Science">
        <title>The genome of black cottonwood, Populus trichocarpa (Torr. &amp; Gray).</title>
        <authorList>
            <person name="Tuskan G.A."/>
            <person name="Difazio S."/>
            <person name="Jansson S."/>
            <person name="Bohlmann J."/>
            <person name="Grigoriev I."/>
            <person name="Hellsten U."/>
            <person name="Putnam N."/>
            <person name="Ralph S."/>
            <person name="Rombauts S."/>
            <person name="Salamov A."/>
            <person name="Schein J."/>
            <person name="Sterck L."/>
            <person name="Aerts A."/>
            <person name="Bhalerao R.R."/>
            <person name="Bhalerao R.P."/>
            <person name="Blaudez D."/>
            <person name="Boerjan W."/>
            <person name="Brun A."/>
            <person name="Brunner A."/>
            <person name="Busov V."/>
            <person name="Campbell M."/>
            <person name="Carlson J."/>
            <person name="Chalot M."/>
            <person name="Chapman J."/>
            <person name="Chen G.L."/>
            <person name="Cooper D."/>
            <person name="Coutinho P.M."/>
            <person name="Couturier J."/>
            <person name="Covert S."/>
            <person name="Cronk Q."/>
            <person name="Cunningham R."/>
            <person name="Davis J."/>
            <person name="Degroeve S."/>
            <person name="Dejardin A."/>
            <person name="Depamphilis C."/>
            <person name="Detter J."/>
            <person name="Dirks B."/>
            <person name="Dubchak I."/>
            <person name="Duplessis S."/>
            <person name="Ehlting J."/>
            <person name="Ellis B."/>
            <person name="Gendler K."/>
            <person name="Goodstein D."/>
            <person name="Gribskov M."/>
            <person name="Grimwood J."/>
            <person name="Groover A."/>
            <person name="Gunter L."/>
            <person name="Hamberger B."/>
            <person name="Heinze B."/>
            <person name="Helariutta Y."/>
            <person name="Henrissat B."/>
            <person name="Holligan D."/>
            <person name="Holt R."/>
            <person name="Huang W."/>
            <person name="Islam-Faridi N."/>
            <person name="Jones S."/>
            <person name="Jones-Rhoades M."/>
            <person name="Jorgensen R."/>
            <person name="Joshi C."/>
            <person name="Kangasjarvi J."/>
            <person name="Karlsson J."/>
            <person name="Kelleher C."/>
            <person name="Kirkpatrick R."/>
            <person name="Kirst M."/>
            <person name="Kohler A."/>
            <person name="Kalluri U."/>
            <person name="Larimer F."/>
            <person name="Leebens-Mack J."/>
            <person name="Leple J.C."/>
            <person name="Locascio P."/>
            <person name="Lou Y."/>
            <person name="Lucas S."/>
            <person name="Martin F."/>
            <person name="Montanini B."/>
            <person name="Napoli C."/>
            <person name="Nelson D.R."/>
            <person name="Nelson C."/>
            <person name="Nieminen K."/>
            <person name="Nilsson O."/>
            <person name="Pereda V."/>
            <person name="Peter G."/>
            <person name="Philippe R."/>
            <person name="Pilate G."/>
            <person name="Poliakov A."/>
            <person name="Razumovskaya J."/>
            <person name="Richardson P."/>
            <person name="Rinaldi C."/>
            <person name="Ritland K."/>
            <person name="Rouze P."/>
            <person name="Ryaboy D."/>
            <person name="Schmutz J."/>
            <person name="Schrader J."/>
            <person name="Segerman B."/>
            <person name="Shin H."/>
            <person name="Siddiqui A."/>
            <person name="Sterky F."/>
            <person name="Terry A."/>
            <person name="Tsai C.J."/>
            <person name="Uberbacher E."/>
            <person name="Unneberg P."/>
            <person name="Vahala J."/>
            <person name="Wall K."/>
            <person name="Wessler S."/>
            <person name="Yang G."/>
            <person name="Yin T."/>
            <person name="Douglas C."/>
            <person name="Marra M."/>
            <person name="Sandberg G."/>
            <person name="Van de Peer Y."/>
            <person name="Rokhsar D."/>
        </authorList>
    </citation>
    <scope>NUCLEOTIDE SEQUENCE [LARGE SCALE GENOMIC DNA]</scope>
    <source>
        <strain evidence="3">cv. Nisqually</strain>
    </source>
</reference>
<dbReference type="GO" id="GO:0008519">
    <property type="term" value="F:ammonium channel activity"/>
    <property type="evidence" value="ECO:0007669"/>
    <property type="project" value="InterPro"/>
</dbReference>
<keyword evidence="3" id="KW-1185">Reference proteome</keyword>
<dbReference type="Proteomes" id="UP000006729">
    <property type="component" value="Chromosome 16"/>
</dbReference>
<gene>
    <name evidence="2" type="ORF">POPTR_016G121300</name>
</gene>
<keyword evidence="1" id="KW-0812">Transmembrane</keyword>
<dbReference type="AlphaFoldDB" id="A0A2K1XEN2"/>
<accession>A0A2K1XEN2</accession>
<evidence type="ECO:0000256" key="1">
    <source>
        <dbReference type="SAM" id="Phobius"/>
    </source>
</evidence>
<dbReference type="SUPFAM" id="SSF111352">
    <property type="entry name" value="Ammonium transporter"/>
    <property type="match status" value="1"/>
</dbReference>
<sequence>MALAGAGIFWRKFVYRRIPPLQLSLHICAATSILVWTCWDVLFIKKPSEIGAIQGMITGLGWAALVMGITSGTIP</sequence>
<dbReference type="STRING" id="3694.A0A2K1XEN2"/>
<feature type="transmembrane region" description="Helical" evidence="1">
    <location>
        <begin position="23"/>
        <end position="44"/>
    </location>
</feature>
<proteinExistence type="predicted"/>
<keyword evidence="1" id="KW-0472">Membrane</keyword>
<name>A0A2K1XEN2_POPTR</name>
<dbReference type="GO" id="GO:0016020">
    <property type="term" value="C:membrane"/>
    <property type="evidence" value="ECO:0007669"/>
    <property type="project" value="InterPro"/>
</dbReference>
<organism evidence="2 3">
    <name type="scientific">Populus trichocarpa</name>
    <name type="common">Western balsam poplar</name>
    <name type="synonym">Populus balsamifera subsp. trichocarpa</name>
    <dbReference type="NCBI Taxonomy" id="3694"/>
    <lineage>
        <taxon>Eukaryota</taxon>
        <taxon>Viridiplantae</taxon>
        <taxon>Streptophyta</taxon>
        <taxon>Embryophyta</taxon>
        <taxon>Tracheophyta</taxon>
        <taxon>Spermatophyta</taxon>
        <taxon>Magnoliopsida</taxon>
        <taxon>eudicotyledons</taxon>
        <taxon>Gunneridae</taxon>
        <taxon>Pentapetalae</taxon>
        <taxon>rosids</taxon>
        <taxon>fabids</taxon>
        <taxon>Malpighiales</taxon>
        <taxon>Salicaceae</taxon>
        <taxon>Saliceae</taxon>
        <taxon>Populus</taxon>
    </lineage>
</organism>
<feature type="transmembrane region" description="Helical" evidence="1">
    <location>
        <begin position="56"/>
        <end position="74"/>
    </location>
</feature>
<protein>
    <recommendedName>
        <fullName evidence="4">Ammonium transporter AmtB-like domain-containing protein</fullName>
    </recommendedName>
</protein>
<dbReference type="EMBL" id="CM009305">
    <property type="protein sequence ID" value="PNS99229.1"/>
    <property type="molecule type" value="Genomic_DNA"/>
</dbReference>